<comment type="caution">
    <text evidence="1">The sequence shown here is derived from an EMBL/GenBank/DDBJ whole genome shotgun (WGS) entry which is preliminary data.</text>
</comment>
<dbReference type="RefSeq" id="WP_220211605.1">
    <property type="nucleotide sequence ID" value="NZ_BNJK01000004.1"/>
</dbReference>
<name>A0A8J3N736_9CHLR</name>
<protein>
    <submittedName>
        <fullName evidence="1">Uncharacterized protein</fullName>
    </submittedName>
</protein>
<accession>A0A8J3N736</accession>
<keyword evidence="2" id="KW-1185">Reference proteome</keyword>
<evidence type="ECO:0000313" key="1">
    <source>
        <dbReference type="EMBL" id="GHP01033.1"/>
    </source>
</evidence>
<evidence type="ECO:0000313" key="2">
    <source>
        <dbReference type="Proteomes" id="UP000597444"/>
    </source>
</evidence>
<dbReference type="AlphaFoldDB" id="A0A8J3N736"/>
<sequence length="123" mass="13891">MEIRKVDADERELIEDYLSLDESLLYSLIPPYIEEGVLYTLPGQIDSGKKTFQELIPRLQKKICQEWELCKKIDDPVLNDQINLVVAIGDVICALVGIIPPNLIATLIVKMGVRAFCSCSRLE</sequence>
<organism evidence="1 2">
    <name type="scientific">Reticulibacter mediterranei</name>
    <dbReference type="NCBI Taxonomy" id="2778369"/>
    <lineage>
        <taxon>Bacteria</taxon>
        <taxon>Bacillati</taxon>
        <taxon>Chloroflexota</taxon>
        <taxon>Ktedonobacteria</taxon>
        <taxon>Ktedonobacterales</taxon>
        <taxon>Reticulibacteraceae</taxon>
        <taxon>Reticulibacter</taxon>
    </lineage>
</organism>
<dbReference type="Proteomes" id="UP000597444">
    <property type="component" value="Unassembled WGS sequence"/>
</dbReference>
<dbReference type="EMBL" id="BNJK01000004">
    <property type="protein sequence ID" value="GHP01033.1"/>
    <property type="molecule type" value="Genomic_DNA"/>
</dbReference>
<reference evidence="1" key="1">
    <citation type="submission" date="2020-10" db="EMBL/GenBank/DDBJ databases">
        <title>Taxonomic study of unclassified bacteria belonging to the class Ktedonobacteria.</title>
        <authorList>
            <person name="Yabe S."/>
            <person name="Wang C.M."/>
            <person name="Zheng Y."/>
            <person name="Sakai Y."/>
            <person name="Cavaletti L."/>
            <person name="Monciardini P."/>
            <person name="Donadio S."/>
        </authorList>
    </citation>
    <scope>NUCLEOTIDE SEQUENCE</scope>
    <source>
        <strain evidence="1">ID150040</strain>
    </source>
</reference>
<proteinExistence type="predicted"/>
<gene>
    <name evidence="1" type="ORF">KSF_110800</name>
</gene>